<dbReference type="InterPro" id="IPR026039">
    <property type="entry name" value="YfgM"/>
</dbReference>
<dbReference type="EMBL" id="BFBR01000002">
    <property type="protein sequence ID" value="GBF57338.1"/>
    <property type="molecule type" value="Genomic_DNA"/>
</dbReference>
<sequence>MDGEESVSDLIREAEDELRKETAETLARKAAPFLIGAIVLGLAGATAWQFWQNHQAEAADKAGVAYEAAMNKLQSGDLAGGATSLAELAKTAPAGYAAQALLQYAAVLQEQDKTAEARAAFEDAAKKISDPDLADLARLRAAYIAADSETKAQMDARLKPVIDRKGAFSVLARELAAAVAWKSGDLSGARATYALLQLDPNAPQGVRARAGQALAVIDAGATAAKEPMVMPQEAGQGGLTPEQMAQMQAAQAQANGANEGTPENPRIVRLPPGVKLPPGTKLPPNVRVIETPLPSGQAAGGGVSPEVLAQIERERQASMARQKAITESQQRQIDAIEKGRTAAPAPAEPAPASPAEAPKPGDGQ</sequence>
<dbReference type="GO" id="GO:0005886">
    <property type="term" value="C:plasma membrane"/>
    <property type="evidence" value="ECO:0007669"/>
    <property type="project" value="UniProtKB-SubCell"/>
</dbReference>
<keyword evidence="2" id="KW-1003">Cell membrane</keyword>
<evidence type="ECO:0000256" key="3">
    <source>
        <dbReference type="ARBA" id="ARBA00022692"/>
    </source>
</evidence>
<feature type="domain" description="Ancillary SecYEG translocon subunit/Cell division coordinator CpoB TPR" evidence="10">
    <location>
        <begin position="34"/>
        <end position="194"/>
    </location>
</feature>
<evidence type="ECO:0000256" key="1">
    <source>
        <dbReference type="ARBA" id="ARBA00004401"/>
    </source>
</evidence>
<dbReference type="Gene3D" id="1.25.40.10">
    <property type="entry name" value="Tetratricopeptide repeat domain"/>
    <property type="match status" value="1"/>
</dbReference>
<dbReference type="Proteomes" id="UP000245086">
    <property type="component" value="Unassembled WGS sequence"/>
</dbReference>
<keyword evidence="6" id="KW-0143">Chaperone</keyword>
<evidence type="ECO:0000256" key="2">
    <source>
        <dbReference type="ARBA" id="ARBA00022475"/>
    </source>
</evidence>
<proteinExistence type="inferred from homology"/>
<protein>
    <recommendedName>
        <fullName evidence="8">Ancillary SecYEG translocon subunit</fullName>
    </recommendedName>
</protein>
<dbReference type="PANTHER" id="PTHR38035:SF1">
    <property type="entry name" value="ANCILLARY SECYEG TRANSLOCON SUBUNIT"/>
    <property type="match status" value="1"/>
</dbReference>
<keyword evidence="3" id="KW-0812">Transmembrane</keyword>
<accession>A0A2P2E8E7</accession>
<dbReference type="InterPro" id="IPR011990">
    <property type="entry name" value="TPR-like_helical_dom_sf"/>
</dbReference>
<evidence type="ECO:0000256" key="8">
    <source>
        <dbReference type="ARBA" id="ARBA00024235"/>
    </source>
</evidence>
<feature type="compositionally biased region" description="Low complexity" evidence="9">
    <location>
        <begin position="353"/>
        <end position="364"/>
    </location>
</feature>
<keyword evidence="4" id="KW-1133">Transmembrane helix</keyword>
<gene>
    <name evidence="11" type="ORF">PbB2_01003</name>
</gene>
<dbReference type="PANTHER" id="PTHR38035">
    <property type="entry name" value="UPF0070 PROTEIN YFGM"/>
    <property type="match status" value="1"/>
</dbReference>
<dbReference type="InterPro" id="IPR018704">
    <property type="entry name" value="SecYEG/CpoB_TPR"/>
</dbReference>
<organism evidence="11 12">
    <name type="scientific">Candidatus Phycosocius bacilliformis</name>
    <dbReference type="NCBI Taxonomy" id="1445552"/>
    <lineage>
        <taxon>Bacteria</taxon>
        <taxon>Pseudomonadati</taxon>
        <taxon>Pseudomonadota</taxon>
        <taxon>Alphaproteobacteria</taxon>
        <taxon>Caulobacterales</taxon>
        <taxon>Caulobacterales incertae sedis</taxon>
        <taxon>Candidatus Phycosocius</taxon>
    </lineage>
</organism>
<evidence type="ECO:0000313" key="12">
    <source>
        <dbReference type="Proteomes" id="UP000245086"/>
    </source>
</evidence>
<dbReference type="Pfam" id="PF09976">
    <property type="entry name" value="TPR_21"/>
    <property type="match status" value="1"/>
</dbReference>
<comment type="subcellular location">
    <subcellularLocation>
        <location evidence="1">Cell membrane</location>
        <topology evidence="1">Single-pass type II membrane protein</topology>
    </subcellularLocation>
</comment>
<feature type="region of interest" description="Disordered" evidence="9">
    <location>
        <begin position="318"/>
        <end position="364"/>
    </location>
</feature>
<evidence type="ECO:0000256" key="4">
    <source>
        <dbReference type="ARBA" id="ARBA00022989"/>
    </source>
</evidence>
<evidence type="ECO:0000256" key="7">
    <source>
        <dbReference type="ARBA" id="ARBA00024197"/>
    </source>
</evidence>
<evidence type="ECO:0000256" key="9">
    <source>
        <dbReference type="SAM" id="MobiDB-lite"/>
    </source>
</evidence>
<evidence type="ECO:0000259" key="10">
    <source>
        <dbReference type="Pfam" id="PF09976"/>
    </source>
</evidence>
<keyword evidence="5" id="KW-0472">Membrane</keyword>
<evidence type="ECO:0000256" key="5">
    <source>
        <dbReference type="ARBA" id="ARBA00023136"/>
    </source>
</evidence>
<dbReference type="GO" id="GO:0044877">
    <property type="term" value="F:protein-containing complex binding"/>
    <property type="evidence" value="ECO:0007669"/>
    <property type="project" value="InterPro"/>
</dbReference>
<reference evidence="11 12" key="1">
    <citation type="journal article" date="2018" name="Genome Announc.">
        <title>Draft Genome Sequence of "Candidatus Phycosocius bacilliformis," an Alphaproteobacterial Ectosymbiont of the Hydrocarbon-Producing Green Alga Botryococcus braunii.</title>
        <authorList>
            <person name="Tanabe Y."/>
            <person name="Yamaguchi H."/>
            <person name="Watanabe M.M."/>
        </authorList>
    </citation>
    <scope>NUCLEOTIDE SEQUENCE [LARGE SCALE GENOMIC DNA]</scope>
    <source>
        <strain evidence="11 12">BOTRYCO-2</strain>
    </source>
</reference>
<evidence type="ECO:0000313" key="11">
    <source>
        <dbReference type="EMBL" id="GBF57338.1"/>
    </source>
</evidence>
<keyword evidence="12" id="KW-1185">Reference proteome</keyword>
<evidence type="ECO:0000256" key="6">
    <source>
        <dbReference type="ARBA" id="ARBA00023186"/>
    </source>
</evidence>
<dbReference type="OrthoDB" id="7173339at2"/>
<comment type="caution">
    <text evidence="11">The sequence shown here is derived from an EMBL/GenBank/DDBJ whole genome shotgun (WGS) entry which is preliminary data.</text>
</comment>
<name>A0A2P2E8E7_9PROT</name>
<dbReference type="AlphaFoldDB" id="A0A2P2E8E7"/>
<comment type="similarity">
    <text evidence="7">Belongs to the YfgM family.</text>
</comment>